<evidence type="ECO:0000313" key="1">
    <source>
        <dbReference type="EMBL" id="CEK86422.1"/>
    </source>
</evidence>
<protein>
    <submittedName>
        <fullName evidence="1">Uncharacterized protein</fullName>
    </submittedName>
</protein>
<proteinExistence type="predicted"/>
<name>A0A0B7B0N3_9EUPU</name>
<dbReference type="EMBL" id="HACG01039557">
    <property type="protein sequence ID" value="CEK86422.1"/>
    <property type="molecule type" value="Transcribed_RNA"/>
</dbReference>
<reference evidence="1" key="1">
    <citation type="submission" date="2014-12" db="EMBL/GenBank/DDBJ databases">
        <title>Insight into the proteome of Arion vulgaris.</title>
        <authorList>
            <person name="Aradska J."/>
            <person name="Bulat T."/>
            <person name="Smidak R."/>
            <person name="Sarate P."/>
            <person name="Gangsoo J."/>
            <person name="Sialana F."/>
            <person name="Bilban M."/>
            <person name="Lubec G."/>
        </authorList>
    </citation>
    <scope>NUCLEOTIDE SEQUENCE</scope>
    <source>
        <tissue evidence="1">Skin</tissue>
    </source>
</reference>
<accession>A0A0B7B0N3</accession>
<gene>
    <name evidence="1" type="primary">ORF153606</name>
</gene>
<sequence length="49" mass="5940">MTSHSKDIIHHDISQQRHHTTWHFTAKKSYMTSYSKKSYDMTFLQQKVI</sequence>
<dbReference type="AlphaFoldDB" id="A0A0B7B0N3"/>
<organism evidence="1">
    <name type="scientific">Arion vulgaris</name>
    <dbReference type="NCBI Taxonomy" id="1028688"/>
    <lineage>
        <taxon>Eukaryota</taxon>
        <taxon>Metazoa</taxon>
        <taxon>Spiralia</taxon>
        <taxon>Lophotrochozoa</taxon>
        <taxon>Mollusca</taxon>
        <taxon>Gastropoda</taxon>
        <taxon>Heterobranchia</taxon>
        <taxon>Euthyneura</taxon>
        <taxon>Panpulmonata</taxon>
        <taxon>Eupulmonata</taxon>
        <taxon>Stylommatophora</taxon>
        <taxon>Helicina</taxon>
        <taxon>Arionoidea</taxon>
        <taxon>Arionidae</taxon>
        <taxon>Arion</taxon>
    </lineage>
</organism>